<name>A0A7G1KD65_9NOCA</name>
<accession>A0A7G1KD65</accession>
<dbReference type="Proteomes" id="UP000516173">
    <property type="component" value="Chromosome"/>
</dbReference>
<sequence>MNGYRLCPVSRDPARERVRRLSARAENAGYYLVRQSAPPYEWKLLDASDGEPILVAATLDAVERWLNS</sequence>
<organism evidence="1 2">
    <name type="scientific">Nocardia wallacei</name>
    <dbReference type="NCBI Taxonomy" id="480035"/>
    <lineage>
        <taxon>Bacteria</taxon>
        <taxon>Bacillati</taxon>
        <taxon>Actinomycetota</taxon>
        <taxon>Actinomycetes</taxon>
        <taxon>Mycobacteriales</taxon>
        <taxon>Nocardiaceae</taxon>
        <taxon>Nocardia</taxon>
    </lineage>
</organism>
<protein>
    <submittedName>
        <fullName evidence="1">Uncharacterized protein</fullName>
    </submittedName>
</protein>
<gene>
    <name evidence="1" type="ORF">NWFMUON74_07270</name>
</gene>
<proteinExistence type="predicted"/>
<dbReference type="GeneID" id="80345349"/>
<reference evidence="1 2" key="1">
    <citation type="submission" date="2020-08" db="EMBL/GenBank/DDBJ databases">
        <title>Genome Sequencing of Nocardia wallacei strain FMUON74 and assembly.</title>
        <authorList>
            <person name="Toyokawa M."/>
            <person name="Uesaka K."/>
        </authorList>
    </citation>
    <scope>NUCLEOTIDE SEQUENCE [LARGE SCALE GENOMIC DNA]</scope>
    <source>
        <strain evidence="1 2">FMUON74</strain>
    </source>
</reference>
<evidence type="ECO:0000313" key="1">
    <source>
        <dbReference type="EMBL" id="BCK52955.1"/>
    </source>
</evidence>
<dbReference type="RefSeq" id="WP_187686580.1">
    <property type="nucleotide sequence ID" value="NZ_AP023396.1"/>
</dbReference>
<dbReference type="KEGG" id="nwl:NWFMUON74_07270"/>
<keyword evidence="2" id="KW-1185">Reference proteome</keyword>
<dbReference type="AlphaFoldDB" id="A0A7G1KD65"/>
<evidence type="ECO:0000313" key="2">
    <source>
        <dbReference type="Proteomes" id="UP000516173"/>
    </source>
</evidence>
<dbReference type="EMBL" id="AP023396">
    <property type="protein sequence ID" value="BCK52955.1"/>
    <property type="molecule type" value="Genomic_DNA"/>
</dbReference>